<proteinExistence type="predicted"/>
<organism evidence="1 2">
    <name type="scientific">Castor canadensis</name>
    <name type="common">American beaver</name>
    <dbReference type="NCBI Taxonomy" id="51338"/>
    <lineage>
        <taxon>Eukaryota</taxon>
        <taxon>Metazoa</taxon>
        <taxon>Chordata</taxon>
        <taxon>Craniata</taxon>
        <taxon>Vertebrata</taxon>
        <taxon>Euteleostomi</taxon>
        <taxon>Mammalia</taxon>
        <taxon>Eutheria</taxon>
        <taxon>Euarchontoglires</taxon>
        <taxon>Glires</taxon>
        <taxon>Rodentia</taxon>
        <taxon>Castorimorpha</taxon>
        <taxon>Castoridae</taxon>
        <taxon>Castor</taxon>
    </lineage>
</organism>
<reference evidence="2" key="1">
    <citation type="submission" date="2025-08" db="UniProtKB">
        <authorList>
            <consortium name="RefSeq"/>
        </authorList>
    </citation>
    <scope>IDENTIFICATION</scope>
</reference>
<name>A0AC58MB96_CASCN</name>
<accession>A0AC58MB96</accession>
<keyword evidence="1" id="KW-1185">Reference proteome</keyword>
<dbReference type="Proteomes" id="UP001732720">
    <property type="component" value="Chromosome 4"/>
</dbReference>
<evidence type="ECO:0000313" key="1">
    <source>
        <dbReference type="Proteomes" id="UP001732720"/>
    </source>
</evidence>
<sequence length="1062" mass="117988">MGQGQTTPKSLILSHFSEVKERALHAGLVIKKGKFDTFCSAEWPTFGVGWPIQGSLSLDLITKVKAVIFQPDNRGHPDQVPYILVWEDLVRNPPPWLTVFLTHPSSSAPGAKTPVTPALVIKEEEKLPLPTLTGPQIRASPSPSPVLPESSPLYPSLAGAEEDRPPPYVTPPGQASAPEEEISSSSSTGLAAGGGMGRRLCPRGIREREGEDGPPSSTQGEETVPTLPVRMVGQGGPGGGQQFQYWPFSSSDLYNWRTQNPPFSEDPKCLIDLLESIMHTHRPTWDDCHQLLNTLFTTEERERILNEARKNVLGDNGRPTTLQPAIDEAFPLRRPDWDFGTAEGRRDCSMGTPFPCKTGSPSGEKTGKLVRTEASNKPTQAPADTGCSEKREHSRCSAALLEWDYHLGPLHPHQTGRSGSYEERLPANKKGVPPQGKFFQTQTSYWTSVTLFLFLTLSTTCWGHTNPHQPFNLTWMIVDISTGDILNQTSKVTPPSTWFPELYFDLRALFTGRGQWDLRQSYFYVCPAPQPNHRKKCGGIADYYCKSWGCESSGDIWWPPPKQGDLIQLSRVSQSGITYHQPRPINKGCPTPPNCNPIMINFTDLGKKATNWELGKSWGVRLYKTNHPGALFTLRRVQQPVSTLTIGPNKVLRPPYVKPPPRPSTAHHLPSTIARANVTTPRPSETSPPLVRPSLMTGSKDPLWELVGAAFLTLNHTNPNMTNSCWLCYDVRPPFYETIGLNTTHDTSSEENPTQCSWGDRKRGLTIQQVSGQGTCLGKVPKNRRDLCNVINASSTWENAIKWVIPKDNGWWLCSRSGLTPCLSTKVFNSSKEFCVIVTVLPRILYHSEESLYSYWNTKMVEKRKKREPISTVTIATLLSLGLAGAGTGIASLATQQKGMSSLRAAIDEDIERIETSISHLEKSLTSLSEVVLQNRRGLDLLFLQKGGLCVALGEECCFYADHTGVVRDSMSKLRKSLEQRKREKEAGESWFESWFNQSPWLATLLSALAGPIIIILLLVTIGPWILNQLMTFVKSRINTIQLLVLRQQYQALHPLENDSSI</sequence>
<evidence type="ECO:0000313" key="2">
    <source>
        <dbReference type="RefSeq" id="XP_073926682.1"/>
    </source>
</evidence>
<protein>
    <submittedName>
        <fullName evidence="2">MLV-related proviral Env polyprotein-like isoform X1</fullName>
    </submittedName>
</protein>
<gene>
    <name evidence="2" type="primary">LOC109699322</name>
</gene>
<dbReference type="RefSeq" id="XP_073926682.1">
    <property type="nucleotide sequence ID" value="XM_074070581.1"/>
</dbReference>